<dbReference type="EMBL" id="CAJNOK010026171">
    <property type="protein sequence ID" value="CAF1399030.1"/>
    <property type="molecule type" value="Genomic_DNA"/>
</dbReference>
<protein>
    <submittedName>
        <fullName evidence="1">Uncharacterized protein</fullName>
    </submittedName>
</protein>
<feature type="non-terminal residue" evidence="1">
    <location>
        <position position="1"/>
    </location>
</feature>
<name>A0A8S2FA83_9BILA</name>
<comment type="caution">
    <text evidence="1">The sequence shown here is derived from an EMBL/GenBank/DDBJ whole genome shotgun (WGS) entry which is preliminary data.</text>
</comment>
<gene>
    <name evidence="1" type="ORF">OVA965_LOCUS32952</name>
    <name evidence="2" type="ORF">TMI583_LOCUS33825</name>
</gene>
<accession>A0A8S2FA83</accession>
<dbReference type="Proteomes" id="UP000682733">
    <property type="component" value="Unassembled WGS sequence"/>
</dbReference>
<evidence type="ECO:0000313" key="3">
    <source>
        <dbReference type="Proteomes" id="UP000677228"/>
    </source>
</evidence>
<dbReference type="AlphaFoldDB" id="A0A8S2FA83"/>
<evidence type="ECO:0000313" key="1">
    <source>
        <dbReference type="EMBL" id="CAF1399030.1"/>
    </source>
</evidence>
<evidence type="ECO:0000313" key="2">
    <source>
        <dbReference type="EMBL" id="CAF4206439.1"/>
    </source>
</evidence>
<dbReference type="Proteomes" id="UP000677228">
    <property type="component" value="Unassembled WGS sequence"/>
</dbReference>
<dbReference type="EMBL" id="CAJOBA010047892">
    <property type="protein sequence ID" value="CAF4206439.1"/>
    <property type="molecule type" value="Genomic_DNA"/>
</dbReference>
<reference evidence="1" key="1">
    <citation type="submission" date="2021-02" db="EMBL/GenBank/DDBJ databases">
        <authorList>
            <person name="Nowell W R."/>
        </authorList>
    </citation>
    <scope>NUCLEOTIDE SEQUENCE</scope>
</reference>
<sequence length="69" mass="8347">QLENLITRVRINQMEEDRKQIQKRLNCNHNTIKIDFDNPRAFLEGVRTGRPEFSRNIEKVVLRKRLLLM</sequence>
<organism evidence="1 3">
    <name type="scientific">Didymodactylos carnosus</name>
    <dbReference type="NCBI Taxonomy" id="1234261"/>
    <lineage>
        <taxon>Eukaryota</taxon>
        <taxon>Metazoa</taxon>
        <taxon>Spiralia</taxon>
        <taxon>Gnathifera</taxon>
        <taxon>Rotifera</taxon>
        <taxon>Eurotatoria</taxon>
        <taxon>Bdelloidea</taxon>
        <taxon>Philodinida</taxon>
        <taxon>Philodinidae</taxon>
        <taxon>Didymodactylos</taxon>
    </lineage>
</organism>
<proteinExistence type="predicted"/>